<dbReference type="CDD" id="cd13602">
    <property type="entry name" value="PBP2_TRAP_BpDctp6_7"/>
    <property type="match status" value="1"/>
</dbReference>
<name>A0A1I3D3X8_9GAMM</name>
<dbReference type="InterPro" id="IPR038404">
    <property type="entry name" value="TRAP_DctP_sf"/>
</dbReference>
<dbReference type="STRING" id="442341.SAMN04487959_1109"/>
<dbReference type="Gene3D" id="3.40.190.170">
    <property type="entry name" value="Bacterial extracellular solute-binding protein, family 7"/>
    <property type="match status" value="1"/>
</dbReference>
<dbReference type="NCBIfam" id="NF037995">
    <property type="entry name" value="TRAP_S1"/>
    <property type="match status" value="1"/>
</dbReference>
<evidence type="ECO:0000313" key="3">
    <source>
        <dbReference type="EMBL" id="SFH81422.1"/>
    </source>
</evidence>
<evidence type="ECO:0000256" key="2">
    <source>
        <dbReference type="SAM" id="SignalP"/>
    </source>
</evidence>
<dbReference type="Proteomes" id="UP000199040">
    <property type="component" value="Unassembled WGS sequence"/>
</dbReference>
<dbReference type="AlphaFoldDB" id="A0A1I3D3X8"/>
<dbReference type="PANTHER" id="PTHR33376:SF4">
    <property type="entry name" value="SIALIC ACID-BINDING PERIPLASMIC PROTEIN SIAP"/>
    <property type="match status" value="1"/>
</dbReference>
<reference evidence="3 4" key="1">
    <citation type="submission" date="2016-10" db="EMBL/GenBank/DDBJ databases">
        <authorList>
            <person name="de Groot N.N."/>
        </authorList>
    </citation>
    <scope>NUCLEOTIDE SEQUENCE [LARGE SCALE GENOMIC DNA]</scope>
    <source>
        <strain evidence="3 4">CGMCC 1.6848</strain>
    </source>
</reference>
<feature type="chain" id="PRO_5011543768" evidence="2">
    <location>
        <begin position="26"/>
        <end position="331"/>
    </location>
</feature>
<proteinExistence type="predicted"/>
<protein>
    <submittedName>
        <fullName evidence="3">TRAP-type C4-dicarboxylate transport system, substrate-binding protein</fullName>
    </submittedName>
</protein>
<feature type="signal peptide" evidence="2">
    <location>
        <begin position="1"/>
        <end position="25"/>
    </location>
</feature>
<sequence>MPTRLFSLAALATVGAMAVSVPTFAAEQWNLATPYGDASFHTQNTKQFAEDVRQATDGEVDITVHGGGSLIGHAEIKPSVRRGTVQAGEIFLSTLSNESPIYEVDTLPGLANSYEDAYALWQASKPIITRMFAKEGLMPLYSVPWPSQGIYTDFELTDASQFQGLRVRAPNINTQRFVENLGGNPTETEEADIPTAFSTGRVDAMITSVSTGKAMSAWDYVSNFSDANLWFPKNIVFVNKRAFDRLDESAQQAVLDAAAQAESRGWQMSRDDRAASVEALKEHGVTITEPQGELQAQLQAAGNELFESWQERAGEQAEQLVSDYRKRQAAQ</sequence>
<gene>
    <name evidence="3" type="ORF">SAMN04487959_1109</name>
</gene>
<dbReference type="EMBL" id="FOPY01000010">
    <property type="protein sequence ID" value="SFH81422.1"/>
    <property type="molecule type" value="Genomic_DNA"/>
</dbReference>
<evidence type="ECO:0000256" key="1">
    <source>
        <dbReference type="ARBA" id="ARBA00022729"/>
    </source>
</evidence>
<dbReference type="RefSeq" id="WP_092847323.1">
    <property type="nucleotide sequence ID" value="NZ_FOPY01000010.1"/>
</dbReference>
<keyword evidence="4" id="KW-1185">Reference proteome</keyword>
<dbReference type="PANTHER" id="PTHR33376">
    <property type="match status" value="1"/>
</dbReference>
<accession>A0A1I3D3X8</accession>
<keyword evidence="1 2" id="KW-0732">Signal</keyword>
<organism evidence="3 4">
    <name type="scientific">Modicisalibacter xianhensis</name>
    <dbReference type="NCBI Taxonomy" id="442341"/>
    <lineage>
        <taxon>Bacteria</taxon>
        <taxon>Pseudomonadati</taxon>
        <taxon>Pseudomonadota</taxon>
        <taxon>Gammaproteobacteria</taxon>
        <taxon>Oceanospirillales</taxon>
        <taxon>Halomonadaceae</taxon>
        <taxon>Modicisalibacter</taxon>
    </lineage>
</organism>
<dbReference type="Pfam" id="PF03480">
    <property type="entry name" value="DctP"/>
    <property type="match status" value="1"/>
</dbReference>
<dbReference type="GO" id="GO:0055085">
    <property type="term" value="P:transmembrane transport"/>
    <property type="evidence" value="ECO:0007669"/>
    <property type="project" value="InterPro"/>
</dbReference>
<dbReference type="InterPro" id="IPR018389">
    <property type="entry name" value="DctP_fam"/>
</dbReference>
<evidence type="ECO:0000313" key="4">
    <source>
        <dbReference type="Proteomes" id="UP000199040"/>
    </source>
</evidence>